<evidence type="ECO:0000313" key="3">
    <source>
        <dbReference type="Proteomes" id="UP000006281"/>
    </source>
</evidence>
<feature type="compositionally biased region" description="Basic residues" evidence="1">
    <location>
        <begin position="1"/>
        <end position="10"/>
    </location>
</feature>
<feature type="compositionally biased region" description="Low complexity" evidence="1">
    <location>
        <begin position="11"/>
        <end position="32"/>
    </location>
</feature>
<dbReference type="SUPFAM" id="SSF52266">
    <property type="entry name" value="SGNH hydrolase"/>
    <property type="match status" value="1"/>
</dbReference>
<dbReference type="InterPro" id="IPR036514">
    <property type="entry name" value="SGNH_hydro_sf"/>
</dbReference>
<feature type="region of interest" description="Disordered" evidence="1">
    <location>
        <begin position="1"/>
        <end position="32"/>
    </location>
</feature>
<dbReference type="PATRIC" id="fig|1179773.3.peg.5025"/>
<dbReference type="Gene3D" id="3.40.50.1110">
    <property type="entry name" value="SGNH hydrolase"/>
    <property type="match status" value="1"/>
</dbReference>
<keyword evidence="3" id="KW-1185">Reference proteome</keyword>
<dbReference type="EMBL" id="HE804045">
    <property type="protein sequence ID" value="CCH32274.1"/>
    <property type="molecule type" value="Genomic_DNA"/>
</dbReference>
<evidence type="ECO:0000256" key="1">
    <source>
        <dbReference type="SAM" id="MobiDB-lite"/>
    </source>
</evidence>
<sequence length="187" mass="19146">MGGARPRRRAGLPGTAGPGITAPPSGTGAASAGTAWWTLDRHVVSQPGLRTVVVALGANDIVAGAGKHQIVAQIKGLVHPTSAASLRNVRRGDRSVIHVIIATVPPLGLAADDPREVRRKQLNETLVSEYVNLGADGVLDLAGMVADSSSNTINPDLVTGGVPNARFHDTIARAVAAAVTAFPPLEL</sequence>
<reference evidence="2 3" key="1">
    <citation type="journal article" date="2012" name="BMC Genomics">
        <title>Complete genome sequence of Saccharothrix espanaensis DSM 44229T and comparison to the other completely sequenced Pseudonocardiaceae.</title>
        <authorList>
            <person name="Strobel T."/>
            <person name="Al-Dilaimi A."/>
            <person name="Blom J."/>
            <person name="Gessner A."/>
            <person name="Kalinowski J."/>
            <person name="Luzhetska M."/>
            <person name="Puhler A."/>
            <person name="Szczepanowski R."/>
            <person name="Bechthold A."/>
            <person name="Ruckert C."/>
        </authorList>
    </citation>
    <scope>NUCLEOTIDE SEQUENCE [LARGE SCALE GENOMIC DNA]</scope>
    <source>
        <strain evidence="3">ATCC 51144 / DSM 44229 / JCM 9112 / NBRC 15066 / NRRL 15764</strain>
    </source>
</reference>
<dbReference type="HOGENOM" id="CLU_1446674_0_0_11"/>
<protein>
    <submittedName>
        <fullName evidence="2">Putative secreted protein</fullName>
    </submittedName>
</protein>
<dbReference type="eggNOG" id="COG2755">
    <property type="taxonomic scope" value="Bacteria"/>
</dbReference>
<dbReference type="AlphaFoldDB" id="K0K5X0"/>
<organism evidence="2 3">
    <name type="scientific">Saccharothrix espanaensis (strain ATCC 51144 / DSM 44229 / JCM 9112 / NBRC 15066 / NRRL 15764)</name>
    <dbReference type="NCBI Taxonomy" id="1179773"/>
    <lineage>
        <taxon>Bacteria</taxon>
        <taxon>Bacillati</taxon>
        <taxon>Actinomycetota</taxon>
        <taxon>Actinomycetes</taxon>
        <taxon>Pseudonocardiales</taxon>
        <taxon>Pseudonocardiaceae</taxon>
        <taxon>Saccharothrix</taxon>
    </lineage>
</organism>
<proteinExistence type="predicted"/>
<dbReference type="BioCyc" id="SESP1179773:BN6_RS24210-MONOMER"/>
<gene>
    <name evidence="2" type="ordered locus">BN6_50060</name>
</gene>
<dbReference type="Proteomes" id="UP000006281">
    <property type="component" value="Chromosome"/>
</dbReference>
<dbReference type="KEGG" id="sesp:BN6_50060"/>
<evidence type="ECO:0000313" key="2">
    <source>
        <dbReference type="EMBL" id="CCH32274.1"/>
    </source>
</evidence>
<name>K0K5X0_SACES</name>
<dbReference type="RefSeq" id="WP_015102386.1">
    <property type="nucleotide sequence ID" value="NC_019673.1"/>
</dbReference>
<dbReference type="OrthoDB" id="3698934at2"/>
<accession>K0K5X0</accession>